<evidence type="ECO:0000313" key="1">
    <source>
        <dbReference type="EMBL" id="KAH7985574.1"/>
    </source>
</evidence>
<dbReference type="PANTHER" id="PTHR14628">
    <property type="entry name" value="BEN DOMAIN-CONTAINING PROTEIN 5"/>
    <property type="match status" value="1"/>
</dbReference>
<accession>A0A9D4YRM7</accession>
<dbReference type="GO" id="GO:0045892">
    <property type="term" value="P:negative regulation of DNA-templated transcription"/>
    <property type="evidence" value="ECO:0007669"/>
    <property type="project" value="InterPro"/>
</dbReference>
<evidence type="ECO:0008006" key="3">
    <source>
        <dbReference type="Google" id="ProtNLM"/>
    </source>
</evidence>
<dbReference type="VEuPathDB" id="VectorBase:RSAN_028678"/>
<protein>
    <recommendedName>
        <fullName evidence="3">BEN domain-containing protein</fullName>
    </recommendedName>
</protein>
<name>A0A9D4YRM7_RHISA</name>
<reference evidence="1" key="2">
    <citation type="submission" date="2021-09" db="EMBL/GenBank/DDBJ databases">
        <authorList>
            <person name="Jia N."/>
            <person name="Wang J."/>
            <person name="Shi W."/>
            <person name="Du L."/>
            <person name="Sun Y."/>
            <person name="Zhan W."/>
            <person name="Jiang J."/>
            <person name="Wang Q."/>
            <person name="Zhang B."/>
            <person name="Ji P."/>
            <person name="Sakyi L.B."/>
            <person name="Cui X."/>
            <person name="Yuan T."/>
            <person name="Jiang B."/>
            <person name="Yang W."/>
            <person name="Lam T.T.-Y."/>
            <person name="Chang Q."/>
            <person name="Ding S."/>
            <person name="Wang X."/>
            <person name="Zhu J."/>
            <person name="Ruan X."/>
            <person name="Zhao L."/>
            <person name="Wei J."/>
            <person name="Que T."/>
            <person name="Du C."/>
            <person name="Cheng J."/>
            <person name="Dai P."/>
            <person name="Han X."/>
            <person name="Huang E."/>
            <person name="Gao Y."/>
            <person name="Liu J."/>
            <person name="Shao H."/>
            <person name="Ye R."/>
            <person name="Li L."/>
            <person name="Wei W."/>
            <person name="Wang X."/>
            <person name="Wang C."/>
            <person name="Huo Q."/>
            <person name="Li W."/>
            <person name="Guo W."/>
            <person name="Chen H."/>
            <person name="Chen S."/>
            <person name="Zhou L."/>
            <person name="Zhou L."/>
            <person name="Ni X."/>
            <person name="Tian J."/>
            <person name="Zhou Y."/>
            <person name="Sheng Y."/>
            <person name="Liu T."/>
            <person name="Pan Y."/>
            <person name="Xia L."/>
            <person name="Li J."/>
            <person name="Zhao F."/>
            <person name="Cao W."/>
        </authorList>
    </citation>
    <scope>NUCLEOTIDE SEQUENCE</scope>
    <source>
        <strain evidence="1">Rsan-2018</strain>
        <tissue evidence="1">Larvae</tissue>
    </source>
</reference>
<dbReference type="GO" id="GO:0003677">
    <property type="term" value="F:DNA binding"/>
    <property type="evidence" value="ECO:0007669"/>
    <property type="project" value="InterPro"/>
</dbReference>
<dbReference type="EMBL" id="JABSTV010000841">
    <property type="protein sequence ID" value="KAH7985574.1"/>
    <property type="molecule type" value="Genomic_DNA"/>
</dbReference>
<dbReference type="InterPro" id="IPR040391">
    <property type="entry name" value="BEND5"/>
</dbReference>
<sequence>MIYWREKKENGDGDLEDFFPGDVIELAAVLLTPPPPALTPVAPRAAMPLVAQPAVGDRPGNTAAQCSSEAETTQRNLGNGVTVSQEKWRYLMAQPKDSLFVREAAKAIWGIQNLYNRSITGTPCRRFLHKEAAGPSSVEKQALTPRKLDALRNAYEEHLKAHASNLPDTQRRRNMNRHLADLLKVLKK</sequence>
<comment type="caution">
    <text evidence="1">The sequence shown here is derived from an EMBL/GenBank/DDBJ whole genome shotgun (WGS) entry which is preliminary data.</text>
</comment>
<gene>
    <name evidence="1" type="ORF">HPB52_025553</name>
</gene>
<organism evidence="1 2">
    <name type="scientific">Rhipicephalus sanguineus</name>
    <name type="common">Brown dog tick</name>
    <name type="synonym">Ixodes sanguineus</name>
    <dbReference type="NCBI Taxonomy" id="34632"/>
    <lineage>
        <taxon>Eukaryota</taxon>
        <taxon>Metazoa</taxon>
        <taxon>Ecdysozoa</taxon>
        <taxon>Arthropoda</taxon>
        <taxon>Chelicerata</taxon>
        <taxon>Arachnida</taxon>
        <taxon>Acari</taxon>
        <taxon>Parasitiformes</taxon>
        <taxon>Ixodida</taxon>
        <taxon>Ixodoidea</taxon>
        <taxon>Ixodidae</taxon>
        <taxon>Rhipicephalinae</taxon>
        <taxon>Rhipicephalus</taxon>
        <taxon>Rhipicephalus</taxon>
    </lineage>
</organism>
<reference evidence="1" key="1">
    <citation type="journal article" date="2020" name="Cell">
        <title>Large-Scale Comparative Analyses of Tick Genomes Elucidate Their Genetic Diversity and Vector Capacities.</title>
        <authorList>
            <consortium name="Tick Genome and Microbiome Consortium (TIGMIC)"/>
            <person name="Jia N."/>
            <person name="Wang J."/>
            <person name="Shi W."/>
            <person name="Du L."/>
            <person name="Sun Y."/>
            <person name="Zhan W."/>
            <person name="Jiang J.F."/>
            <person name="Wang Q."/>
            <person name="Zhang B."/>
            <person name="Ji P."/>
            <person name="Bell-Sakyi L."/>
            <person name="Cui X.M."/>
            <person name="Yuan T.T."/>
            <person name="Jiang B.G."/>
            <person name="Yang W.F."/>
            <person name="Lam T.T."/>
            <person name="Chang Q.C."/>
            <person name="Ding S.J."/>
            <person name="Wang X.J."/>
            <person name="Zhu J.G."/>
            <person name="Ruan X.D."/>
            <person name="Zhao L."/>
            <person name="Wei J.T."/>
            <person name="Ye R.Z."/>
            <person name="Que T.C."/>
            <person name="Du C.H."/>
            <person name="Zhou Y.H."/>
            <person name="Cheng J.X."/>
            <person name="Dai P.F."/>
            <person name="Guo W.B."/>
            <person name="Han X.H."/>
            <person name="Huang E.J."/>
            <person name="Li L.F."/>
            <person name="Wei W."/>
            <person name="Gao Y.C."/>
            <person name="Liu J.Z."/>
            <person name="Shao H.Z."/>
            <person name="Wang X."/>
            <person name="Wang C.C."/>
            <person name="Yang T.C."/>
            <person name="Huo Q.B."/>
            <person name="Li W."/>
            <person name="Chen H.Y."/>
            <person name="Chen S.E."/>
            <person name="Zhou L.G."/>
            <person name="Ni X.B."/>
            <person name="Tian J.H."/>
            <person name="Sheng Y."/>
            <person name="Liu T."/>
            <person name="Pan Y.S."/>
            <person name="Xia L.Y."/>
            <person name="Li J."/>
            <person name="Zhao F."/>
            <person name="Cao W.C."/>
        </authorList>
    </citation>
    <scope>NUCLEOTIDE SEQUENCE</scope>
    <source>
        <strain evidence="1">Rsan-2018</strain>
    </source>
</reference>
<dbReference type="Proteomes" id="UP000821837">
    <property type="component" value="Unassembled WGS sequence"/>
</dbReference>
<keyword evidence="2" id="KW-1185">Reference proteome</keyword>
<dbReference type="AlphaFoldDB" id="A0A9D4YRM7"/>
<evidence type="ECO:0000313" key="2">
    <source>
        <dbReference type="Proteomes" id="UP000821837"/>
    </source>
</evidence>
<proteinExistence type="predicted"/>
<dbReference type="PANTHER" id="PTHR14628:SF1">
    <property type="entry name" value="BEN DOMAIN-CONTAINING PROTEIN 5"/>
    <property type="match status" value="1"/>
</dbReference>